<dbReference type="Pfam" id="PF00530">
    <property type="entry name" value="SRCR"/>
    <property type="match status" value="3"/>
</dbReference>
<protein>
    <recommendedName>
        <fullName evidence="10">SRCR domain-containing protein</fullName>
    </recommendedName>
</protein>
<comment type="caution">
    <text evidence="7">Lacks conserved residue(s) required for the propagation of feature annotation.</text>
</comment>
<dbReference type="Proteomes" id="UP001460270">
    <property type="component" value="Unassembled WGS sequence"/>
</dbReference>
<keyword evidence="3" id="KW-0732">Signal</keyword>
<comment type="subcellular location">
    <subcellularLocation>
        <location evidence="1">Secreted</location>
    </subcellularLocation>
</comment>
<dbReference type="SMART" id="SM00202">
    <property type="entry name" value="SR"/>
    <property type="match status" value="3"/>
</dbReference>
<feature type="disulfide bond" evidence="7">
    <location>
        <begin position="462"/>
        <end position="472"/>
    </location>
</feature>
<proteinExistence type="predicted"/>
<evidence type="ECO:0000256" key="9">
    <source>
        <dbReference type="SAM" id="Phobius"/>
    </source>
</evidence>
<evidence type="ECO:0000313" key="12">
    <source>
        <dbReference type="Proteomes" id="UP001460270"/>
    </source>
</evidence>
<feature type="domain" description="SRCR" evidence="10">
    <location>
        <begin position="494"/>
        <end position="599"/>
    </location>
</feature>
<dbReference type="GO" id="GO:0031638">
    <property type="term" value="P:zymogen activation"/>
    <property type="evidence" value="ECO:0007669"/>
    <property type="project" value="TreeGrafter"/>
</dbReference>
<dbReference type="SUPFAM" id="SSF56487">
    <property type="entry name" value="SRCR-like"/>
    <property type="match status" value="3"/>
</dbReference>
<feature type="disulfide bond" evidence="7">
    <location>
        <begin position="562"/>
        <end position="572"/>
    </location>
</feature>
<dbReference type="PROSITE" id="PS50287">
    <property type="entry name" value="SRCR_2"/>
    <property type="match status" value="3"/>
</dbReference>
<name>A0AAW0P097_9GOBI</name>
<dbReference type="InterPro" id="IPR036772">
    <property type="entry name" value="SRCR-like_dom_sf"/>
</dbReference>
<keyword evidence="9" id="KW-0812">Transmembrane</keyword>
<dbReference type="Gene3D" id="3.10.250.10">
    <property type="entry name" value="SRCR-like domain"/>
    <property type="match status" value="3"/>
</dbReference>
<evidence type="ECO:0000256" key="2">
    <source>
        <dbReference type="ARBA" id="ARBA00022525"/>
    </source>
</evidence>
<keyword evidence="6" id="KW-0325">Glycoprotein</keyword>
<reference evidence="12" key="1">
    <citation type="submission" date="2024-04" db="EMBL/GenBank/DDBJ databases">
        <title>Salinicola lusitanus LLJ914,a marine bacterium isolated from the Okinawa Trough.</title>
        <authorList>
            <person name="Li J."/>
        </authorList>
    </citation>
    <scope>NUCLEOTIDE SEQUENCE [LARGE SCALE GENOMIC DNA]</scope>
</reference>
<feature type="domain" description="SRCR" evidence="10">
    <location>
        <begin position="299"/>
        <end position="393"/>
    </location>
</feature>
<dbReference type="GO" id="GO:0004252">
    <property type="term" value="F:serine-type endopeptidase activity"/>
    <property type="evidence" value="ECO:0007669"/>
    <property type="project" value="TreeGrafter"/>
</dbReference>
<evidence type="ECO:0000313" key="11">
    <source>
        <dbReference type="EMBL" id="KAK7909460.1"/>
    </source>
</evidence>
<evidence type="ECO:0000256" key="4">
    <source>
        <dbReference type="ARBA" id="ARBA00022737"/>
    </source>
</evidence>
<dbReference type="InterPro" id="IPR001190">
    <property type="entry name" value="SRCR"/>
</dbReference>
<accession>A0AAW0P097</accession>
<dbReference type="GO" id="GO:0005886">
    <property type="term" value="C:plasma membrane"/>
    <property type="evidence" value="ECO:0007669"/>
    <property type="project" value="TreeGrafter"/>
</dbReference>
<feature type="region of interest" description="Disordered" evidence="8">
    <location>
        <begin position="272"/>
        <end position="295"/>
    </location>
</feature>
<feature type="transmembrane region" description="Helical" evidence="9">
    <location>
        <begin position="700"/>
        <end position="720"/>
    </location>
</feature>
<feature type="region of interest" description="Disordered" evidence="8">
    <location>
        <begin position="150"/>
        <end position="170"/>
    </location>
</feature>
<sequence length="761" mass="84396">MKMAARTDAAAQLSQWLLFVCVLCVYLNFGDTKYSRQELLLWGSRLGDLDRAGTFNKAHIPPEILRPEGSPWIIIPEGKRRRRRRDRRQKRGCRAGVRCCINNVTVEKKISCLPNEKPWMNREVKLLLKARDDAFNSKDEDLYSKARSNLKRGIKSAKAAQKDKIESHFREGDPRRVWQGIQHLTNYKGCRRSVNNGDSQLAEELNIFFGRFEKAETGSEHTPPSLTEHPPLTLTTDDVRKVFRKVNPRKATGPDGIPGRVLRDCADQLAEGLDNSMNTDGTHPDDRVLTENNSSAEPFRLVGGASRCNGTVEVKHKGEWRRGTSYLWTLENTDVLCRLLDCGSAVSGRDRHDFPVSPVWRINPDCVRRKSAVRDCVDSAPFSPSSGLEVVCSESVRLVSGSSLCSGSVQIWDQSWDQSWTWLCEGALDLLGAEVLCRELGCGAPSLLQGALSPLGLQTFHCEGNESALMDCPRSSSRTCSSEAAAKLTCSDWLRLVGGASRCAGAVELKHEGEWRRGTSSYDWTLENTDVLCRLLDCGFAVSGRDREDFPDTPVWRIHPDCVRRNSAVRDCVISVSFSLSFGLEVVCSELLNRPIISLSVLDGVSELGSQGVQVLLGSEFRVTCSVEPQFPGGSFQLLSPAQNHTLPAVNHSAHFLFSDFGPAHQGNYTCVYHLEVFNYNFSSESPSLQVSMGASHLEMILRVLLFPLLLLTAALLVYISTKVQCRRATTGGAVEAAVELELDLIRSSSESQEEEPEEEG</sequence>
<evidence type="ECO:0000256" key="8">
    <source>
        <dbReference type="SAM" id="MobiDB-lite"/>
    </source>
</evidence>
<evidence type="ECO:0000256" key="5">
    <source>
        <dbReference type="ARBA" id="ARBA00023157"/>
    </source>
</evidence>
<evidence type="ECO:0000256" key="3">
    <source>
        <dbReference type="ARBA" id="ARBA00022729"/>
    </source>
</evidence>
<dbReference type="AlphaFoldDB" id="A0AAW0P097"/>
<keyword evidence="4" id="KW-0677">Repeat</keyword>
<dbReference type="SUPFAM" id="SSF48726">
    <property type="entry name" value="Immunoglobulin"/>
    <property type="match status" value="1"/>
</dbReference>
<keyword evidence="2" id="KW-0964">Secreted</keyword>
<keyword evidence="9" id="KW-0472">Membrane</keyword>
<feature type="compositionally biased region" description="Basic and acidic residues" evidence="8">
    <location>
        <begin position="160"/>
        <end position="170"/>
    </location>
</feature>
<evidence type="ECO:0000259" key="10">
    <source>
        <dbReference type="PROSITE" id="PS50287"/>
    </source>
</evidence>
<dbReference type="PANTHER" id="PTHR48071">
    <property type="entry name" value="SRCR DOMAIN-CONTAINING PROTEIN"/>
    <property type="match status" value="1"/>
</dbReference>
<evidence type="ECO:0000256" key="7">
    <source>
        <dbReference type="PROSITE-ProRule" id="PRU00196"/>
    </source>
</evidence>
<keyword evidence="9" id="KW-1133">Transmembrane helix</keyword>
<dbReference type="InterPro" id="IPR036179">
    <property type="entry name" value="Ig-like_dom_sf"/>
</dbReference>
<evidence type="ECO:0000256" key="1">
    <source>
        <dbReference type="ARBA" id="ARBA00004613"/>
    </source>
</evidence>
<feature type="disulfide bond" evidence="7">
    <location>
        <begin position="366"/>
        <end position="376"/>
    </location>
</feature>
<dbReference type="InterPro" id="IPR013783">
    <property type="entry name" value="Ig-like_fold"/>
</dbReference>
<evidence type="ECO:0000256" key="6">
    <source>
        <dbReference type="ARBA" id="ARBA00023180"/>
    </source>
</evidence>
<dbReference type="EMBL" id="JBBPFD010000010">
    <property type="protein sequence ID" value="KAK7909460.1"/>
    <property type="molecule type" value="Genomic_DNA"/>
</dbReference>
<feature type="domain" description="SRCR" evidence="10">
    <location>
        <begin position="396"/>
        <end position="491"/>
    </location>
</feature>
<comment type="caution">
    <text evidence="11">The sequence shown here is derived from an EMBL/GenBank/DDBJ whole genome shotgun (WGS) entry which is preliminary data.</text>
</comment>
<organism evidence="11 12">
    <name type="scientific">Mugilogobius chulae</name>
    <name type="common">yellowstripe goby</name>
    <dbReference type="NCBI Taxonomy" id="88201"/>
    <lineage>
        <taxon>Eukaryota</taxon>
        <taxon>Metazoa</taxon>
        <taxon>Chordata</taxon>
        <taxon>Craniata</taxon>
        <taxon>Vertebrata</taxon>
        <taxon>Euteleostomi</taxon>
        <taxon>Actinopterygii</taxon>
        <taxon>Neopterygii</taxon>
        <taxon>Teleostei</taxon>
        <taxon>Neoteleostei</taxon>
        <taxon>Acanthomorphata</taxon>
        <taxon>Gobiaria</taxon>
        <taxon>Gobiiformes</taxon>
        <taxon>Gobioidei</taxon>
        <taxon>Gobiidae</taxon>
        <taxon>Gobionellinae</taxon>
        <taxon>Mugilogobius</taxon>
    </lineage>
</organism>
<gene>
    <name evidence="11" type="ORF">WMY93_014144</name>
</gene>
<dbReference type="PRINTS" id="PR00258">
    <property type="entry name" value="SPERACTRCPTR"/>
</dbReference>
<keyword evidence="12" id="KW-1185">Reference proteome</keyword>
<dbReference type="PANTHER" id="PTHR48071:SF15">
    <property type="entry name" value="SRCR DOMAIN-CONTAINING PROTEIN"/>
    <property type="match status" value="1"/>
</dbReference>
<dbReference type="Gene3D" id="2.60.40.10">
    <property type="entry name" value="Immunoglobulins"/>
    <property type="match status" value="1"/>
</dbReference>
<keyword evidence="5 7" id="KW-1015">Disulfide bond</keyword>